<comment type="caution">
    <text evidence="3">The sequence shown here is derived from an EMBL/GenBank/DDBJ whole genome shotgun (WGS) entry which is preliminary data.</text>
</comment>
<name>A0A9W9S3S4_9EURO</name>
<dbReference type="SUPFAM" id="SSF110395">
    <property type="entry name" value="CutC-like"/>
    <property type="match status" value="1"/>
</dbReference>
<dbReference type="RefSeq" id="XP_056555961.1">
    <property type="nucleotide sequence ID" value="XM_056700548.1"/>
</dbReference>
<evidence type="ECO:0000313" key="3">
    <source>
        <dbReference type="EMBL" id="KAJ5371527.1"/>
    </source>
</evidence>
<dbReference type="PANTHER" id="PTHR12598">
    <property type="entry name" value="COPPER HOMEOSTASIS PROTEIN CUTC"/>
    <property type="match status" value="1"/>
</dbReference>
<evidence type="ECO:0000256" key="2">
    <source>
        <dbReference type="ARBA" id="ARBA00019014"/>
    </source>
</evidence>
<dbReference type="InterPro" id="IPR036822">
    <property type="entry name" value="CutC-like_dom_sf"/>
</dbReference>
<evidence type="ECO:0000313" key="4">
    <source>
        <dbReference type="Proteomes" id="UP001147782"/>
    </source>
</evidence>
<dbReference type="PANTHER" id="PTHR12598:SF0">
    <property type="entry name" value="COPPER HOMEOSTASIS PROTEIN CUTC HOMOLOG"/>
    <property type="match status" value="1"/>
</dbReference>
<reference evidence="3" key="2">
    <citation type="journal article" date="2023" name="IMA Fungus">
        <title>Comparative genomic study of the Penicillium genus elucidates a diverse pangenome and 15 lateral gene transfer events.</title>
        <authorList>
            <person name="Petersen C."/>
            <person name="Sorensen T."/>
            <person name="Nielsen M.R."/>
            <person name="Sondergaard T.E."/>
            <person name="Sorensen J.L."/>
            <person name="Fitzpatrick D.A."/>
            <person name="Frisvad J.C."/>
            <person name="Nielsen K.L."/>
        </authorList>
    </citation>
    <scope>NUCLEOTIDE SEQUENCE</scope>
    <source>
        <strain evidence="3">IBT 29864</strain>
    </source>
</reference>
<accession>A0A9W9S3S4</accession>
<protein>
    <recommendedName>
        <fullName evidence="2">Copper homeostasis protein cutC homolog</fullName>
    </recommendedName>
</protein>
<dbReference type="Gene3D" id="3.20.20.380">
    <property type="entry name" value="Copper homeostasis (CutC) domain"/>
    <property type="match status" value="1"/>
</dbReference>
<dbReference type="Proteomes" id="UP001147782">
    <property type="component" value="Unassembled WGS sequence"/>
</dbReference>
<dbReference type="GO" id="GO:0005507">
    <property type="term" value="F:copper ion binding"/>
    <property type="evidence" value="ECO:0007669"/>
    <property type="project" value="TreeGrafter"/>
</dbReference>
<dbReference type="OrthoDB" id="7392499at2759"/>
<dbReference type="AlphaFoldDB" id="A0A9W9S3S4"/>
<proteinExistence type="inferred from homology"/>
<evidence type="ECO:0000256" key="1">
    <source>
        <dbReference type="ARBA" id="ARBA00007768"/>
    </source>
</evidence>
<reference evidence="3" key="1">
    <citation type="submission" date="2022-11" db="EMBL/GenBank/DDBJ databases">
        <authorList>
            <person name="Petersen C."/>
        </authorList>
    </citation>
    <scope>NUCLEOTIDE SEQUENCE</scope>
    <source>
        <strain evidence="3">IBT 29864</strain>
    </source>
</reference>
<dbReference type="InterPro" id="IPR005627">
    <property type="entry name" value="CutC-like"/>
</dbReference>
<organism evidence="3 4">
    <name type="scientific">Penicillium cataractarum</name>
    <dbReference type="NCBI Taxonomy" id="2100454"/>
    <lineage>
        <taxon>Eukaryota</taxon>
        <taxon>Fungi</taxon>
        <taxon>Dikarya</taxon>
        <taxon>Ascomycota</taxon>
        <taxon>Pezizomycotina</taxon>
        <taxon>Eurotiomycetes</taxon>
        <taxon>Eurotiomycetidae</taxon>
        <taxon>Eurotiales</taxon>
        <taxon>Aspergillaceae</taxon>
        <taxon>Penicillium</taxon>
    </lineage>
</organism>
<dbReference type="EMBL" id="JAPZBS010000005">
    <property type="protein sequence ID" value="KAJ5371527.1"/>
    <property type="molecule type" value="Genomic_DNA"/>
</dbReference>
<comment type="similarity">
    <text evidence="1">Belongs to the CutC family.</text>
</comment>
<dbReference type="GeneID" id="81439727"/>
<gene>
    <name evidence="3" type="ORF">N7496_007619</name>
</gene>
<keyword evidence="4" id="KW-1185">Reference proteome</keyword>
<sequence>MGPLLEIACFNEESAVNAANAGADRIELCQDYHAGGLSPHPAVLQAVKTRVSIPVYVMIRPHSKDFCYDSEDFETMKATLQLMNSLGADGFVFGILHQAPDHRSADRTSWIDIARNKELVQLADGKPCTFHRAFDCIPESDWNSVLEDIIECGFAAILTSGGPSSLNAVDCMDGLADLVNRLSLDSQAGRRALEVIVGGGRDCFYNPSSRSKTFSGVLNRRPIRKLAAGLTARQGGRHENPDAVIRTVTTVQVVHVGIGSWKTWI</sequence>
<dbReference type="Pfam" id="PF03932">
    <property type="entry name" value="CutC"/>
    <property type="match status" value="1"/>
</dbReference>